<keyword evidence="4 5" id="KW-0067">ATP-binding</keyword>
<dbReference type="GeneID" id="10500992"/>
<dbReference type="Gene3D" id="1.10.510.10">
    <property type="entry name" value="Transferase(Phosphotransferase) domain 1"/>
    <property type="match status" value="1"/>
</dbReference>
<dbReference type="VEuPathDB" id="AmoebaDB:DICPUDRAFT_33056"/>
<dbReference type="KEGG" id="dpp:DICPUDRAFT_33056"/>
<evidence type="ECO:0000313" key="8">
    <source>
        <dbReference type="EMBL" id="EGC35678.1"/>
    </source>
</evidence>
<feature type="region of interest" description="Disordered" evidence="6">
    <location>
        <begin position="919"/>
        <end position="961"/>
    </location>
</feature>
<feature type="compositionally biased region" description="Low complexity" evidence="6">
    <location>
        <begin position="347"/>
        <end position="369"/>
    </location>
</feature>
<dbReference type="GO" id="GO:0005737">
    <property type="term" value="C:cytoplasm"/>
    <property type="evidence" value="ECO:0000318"/>
    <property type="project" value="GO_Central"/>
</dbReference>
<dbReference type="SUPFAM" id="SSF56112">
    <property type="entry name" value="Protein kinase-like (PK-like)"/>
    <property type="match status" value="1"/>
</dbReference>
<feature type="compositionally biased region" description="Low complexity" evidence="6">
    <location>
        <begin position="607"/>
        <end position="635"/>
    </location>
</feature>
<dbReference type="PROSITE" id="PS50011">
    <property type="entry name" value="PROTEIN_KINASE_DOM"/>
    <property type="match status" value="1"/>
</dbReference>
<dbReference type="GO" id="GO:0004674">
    <property type="term" value="F:protein serine/threonine kinase activity"/>
    <property type="evidence" value="ECO:0000318"/>
    <property type="project" value="GO_Central"/>
</dbReference>
<feature type="compositionally biased region" description="Polar residues" evidence="6">
    <location>
        <begin position="318"/>
        <end position="328"/>
    </location>
</feature>
<sequence length="1312" mass="146249">MNNAPLLNQLNNEEKRQAIVDKETCGDYILIDIIGKGGFGVVYKGLHKTKGHFSAIKKIKIIKKKKQQNESQNSLMAEINLLRVLSHHNIVRYYEHIPSSSHSYIIMEFIENGSLEKIIKRHGLLPESLVTVYIAQVLNGLEYLHRQGVIHRDIKAANLLISTDGSIKLADFGVATKVSDLSSDNPDDSFAGTPYWMAPEVIQMQGISTACDVWSLGCTIIELLTGTPPYFGLAPAAALYKIVQEDHPPIPQGISTALKDFLLNCFKKDENMRSSAKQLLFHPWVKSIAQNIKITENQVKNARQEILSYNTQLQEINLDTRPRSSASNIPLPQASTSPSSLPPQLPSPINTTATTTTTTATINNNPSSTFTKSQPISVGNGSVSKPVAQQPQISSSPNSIWSAVPSSKLSNAANSIDRPLHKSSHPPGSVQIASPRKLSAGQKVAPQPVQQQTQQLLDKEKLNSHLLKFSEKESEDEFDIPAIPSNKNLRSGTLSPPPPLLQRQQSFNSNLATNNSNNNSNSNSNSNSINSSNSSKLKLPKFNKYMEKENEDDESDLIFDVKVSDTSRFKVRNQKKDWDDEFENFSSSDEEDSLSNASGSTAKSGVSSISKNLSSSTTNKTNLLNSSKNSNNINNNNMKLKVKVSDAEWDTEFEEAFDTMSWSDTDNQRTLNIQDKYREQVIKTIVDFLIQLNPNQTNDQLIDLCQKLTDVFTTYPEERRLLISNGEGGVYFRLPIITILEILEDKSNQIINDTTTTTTATATTINSIASAFSTLSSSSKLILGLLKLINQSIIKERDIQETICLMNGIPIITRLANRQFDELVREEVSRFVLQLCSSSTYSLNMFITGSRGCRVLVDLLDSDYFNGFSLIHNSLDAISLIFKMNTASPKTALCHLFAKTLLMYRIAFLLNQIFNPKEESNKAPSPPPPQPTITSTPASGVSPSTTARLNRSKSPSLTKSSSVKNLSKDQFDKVLSYSVKAADILLFFSTGDSLVKEEMSQANVIKFIVNVLEEIYTWRLIGSNIRSFLLRILKVIKNLSMDPNIRSRLDDAGVIPPMINFLKKHSGIEKITEIHNQALHSLYYLLLLDRNRQEKALKGGILEPLLNIIDERGPLKELALPILFDLVRTSNNRSILWQLDTFGKLLDLTEDRNWFADAIESISTWATLEPSLVFERLTASAESTNKLFNILNVNHIKHPSFQKSIIPLYNLINHKFKGAEILLKSLIKEGLVTHLLECLRIDNSPISKITLLKITVTVVSFSIEQNNNNSKTLVQSQIESLHTLLNQIVLQDESEIAKMIAENLILDLNKLK</sequence>
<organism evidence="8 9">
    <name type="scientific">Dictyostelium purpureum</name>
    <name type="common">Slime mold</name>
    <dbReference type="NCBI Taxonomy" id="5786"/>
    <lineage>
        <taxon>Eukaryota</taxon>
        <taxon>Amoebozoa</taxon>
        <taxon>Evosea</taxon>
        <taxon>Eumycetozoa</taxon>
        <taxon>Dictyostelia</taxon>
        <taxon>Dictyosteliales</taxon>
        <taxon>Dictyosteliaceae</taxon>
        <taxon>Dictyostelium</taxon>
    </lineage>
</organism>
<dbReference type="InterPro" id="IPR011009">
    <property type="entry name" value="Kinase-like_dom_sf"/>
</dbReference>
<dbReference type="GO" id="GO:0005524">
    <property type="term" value="F:ATP binding"/>
    <property type="evidence" value="ECO:0007669"/>
    <property type="project" value="UniProtKB-UniRule"/>
</dbReference>
<feature type="region of interest" description="Disordered" evidence="6">
    <location>
        <begin position="416"/>
        <end position="457"/>
    </location>
</feature>
<feature type="region of interest" description="Disordered" evidence="6">
    <location>
        <begin position="470"/>
        <end position="536"/>
    </location>
</feature>
<dbReference type="eggNOG" id="KOG0198">
    <property type="taxonomic scope" value="Eukaryota"/>
</dbReference>
<dbReference type="SUPFAM" id="SSF48371">
    <property type="entry name" value="ARM repeat"/>
    <property type="match status" value="1"/>
</dbReference>
<dbReference type="STRING" id="5786.F0ZK66"/>
<dbReference type="Gene3D" id="1.25.10.10">
    <property type="entry name" value="Leucine-rich Repeat Variant"/>
    <property type="match status" value="1"/>
</dbReference>
<dbReference type="PROSITE" id="PS00108">
    <property type="entry name" value="PROTEIN_KINASE_ST"/>
    <property type="match status" value="1"/>
</dbReference>
<dbReference type="InParanoid" id="F0ZK66"/>
<evidence type="ECO:0000256" key="2">
    <source>
        <dbReference type="ARBA" id="ARBA00022741"/>
    </source>
</evidence>
<accession>F0ZK66</accession>
<feature type="compositionally biased region" description="Low complexity" evidence="6">
    <location>
        <begin position="389"/>
        <end position="401"/>
    </location>
</feature>
<feature type="compositionally biased region" description="Low complexity" evidence="6">
    <location>
        <begin position="952"/>
        <end position="961"/>
    </location>
</feature>
<dbReference type="PANTHER" id="PTHR48016:SF4">
    <property type="entry name" value="PROTEIN KINASE DOMAIN-CONTAINING PROTEIN"/>
    <property type="match status" value="1"/>
</dbReference>
<feature type="region of interest" description="Disordered" evidence="6">
    <location>
        <begin position="582"/>
        <end position="635"/>
    </location>
</feature>
<dbReference type="Pfam" id="PF00069">
    <property type="entry name" value="Pkinase"/>
    <property type="match status" value="1"/>
</dbReference>
<evidence type="ECO:0000313" key="9">
    <source>
        <dbReference type="Proteomes" id="UP000001064"/>
    </source>
</evidence>
<reference evidence="9" key="1">
    <citation type="journal article" date="2011" name="Genome Biol.">
        <title>Comparative genomics of the social amoebae Dictyostelium discoideum and Dictyostelium purpureum.</title>
        <authorList>
            <consortium name="US DOE Joint Genome Institute (JGI-PGF)"/>
            <person name="Sucgang R."/>
            <person name="Kuo A."/>
            <person name="Tian X."/>
            <person name="Salerno W."/>
            <person name="Parikh A."/>
            <person name="Feasley C.L."/>
            <person name="Dalin E."/>
            <person name="Tu H."/>
            <person name="Huang E."/>
            <person name="Barry K."/>
            <person name="Lindquist E."/>
            <person name="Shapiro H."/>
            <person name="Bruce D."/>
            <person name="Schmutz J."/>
            <person name="Salamov A."/>
            <person name="Fey P."/>
            <person name="Gaudet P."/>
            <person name="Anjard C."/>
            <person name="Babu M.M."/>
            <person name="Basu S."/>
            <person name="Bushmanova Y."/>
            <person name="van der Wel H."/>
            <person name="Katoh-Kurasawa M."/>
            <person name="Dinh C."/>
            <person name="Coutinho P.M."/>
            <person name="Saito T."/>
            <person name="Elias M."/>
            <person name="Schaap P."/>
            <person name="Kay R.R."/>
            <person name="Henrissat B."/>
            <person name="Eichinger L."/>
            <person name="Rivero F."/>
            <person name="Putnam N.H."/>
            <person name="West C.M."/>
            <person name="Loomis W.F."/>
            <person name="Chisholm R.L."/>
            <person name="Shaulsky G."/>
            <person name="Strassmann J.E."/>
            <person name="Queller D.C."/>
            <person name="Kuspa A."/>
            <person name="Grigoriev I.V."/>
        </authorList>
    </citation>
    <scope>NUCLEOTIDE SEQUENCE [LARGE SCALE GENOMIC DNA]</scope>
    <source>
        <strain evidence="9">QSDP1</strain>
    </source>
</reference>
<feature type="compositionally biased region" description="Low complexity" evidence="6">
    <location>
        <begin position="330"/>
        <end position="339"/>
    </location>
</feature>
<feature type="compositionally biased region" description="Polar residues" evidence="6">
    <location>
        <begin position="594"/>
        <end position="606"/>
    </location>
</feature>
<evidence type="ECO:0000256" key="5">
    <source>
        <dbReference type="PROSITE-ProRule" id="PRU10141"/>
    </source>
</evidence>
<dbReference type="InterPro" id="IPR017441">
    <property type="entry name" value="Protein_kinase_ATP_BS"/>
</dbReference>
<dbReference type="OrthoDB" id="18045at2759"/>
<dbReference type="OMA" id="STACDVW"/>
<dbReference type="InterPro" id="IPR008271">
    <property type="entry name" value="Ser/Thr_kinase_AS"/>
</dbReference>
<dbReference type="InterPro" id="IPR000719">
    <property type="entry name" value="Prot_kinase_dom"/>
</dbReference>
<dbReference type="PROSITE" id="PS00107">
    <property type="entry name" value="PROTEIN_KINASE_ATP"/>
    <property type="match status" value="1"/>
</dbReference>
<dbReference type="Proteomes" id="UP000001064">
    <property type="component" value="Unassembled WGS sequence"/>
</dbReference>
<dbReference type="EMBL" id="GL871052">
    <property type="protein sequence ID" value="EGC35678.1"/>
    <property type="molecule type" value="Genomic_DNA"/>
</dbReference>
<keyword evidence="2 5" id="KW-0547">Nucleotide-binding</keyword>
<dbReference type="InterPro" id="IPR016024">
    <property type="entry name" value="ARM-type_fold"/>
</dbReference>
<feature type="compositionally biased region" description="Acidic residues" evidence="6">
    <location>
        <begin position="582"/>
        <end position="593"/>
    </location>
</feature>
<dbReference type="PANTHER" id="PTHR48016">
    <property type="entry name" value="MAP KINASE KINASE KINASE SSK2-RELATED-RELATED"/>
    <property type="match status" value="1"/>
</dbReference>
<evidence type="ECO:0000256" key="3">
    <source>
        <dbReference type="ARBA" id="ARBA00022777"/>
    </source>
</evidence>
<protein>
    <recommendedName>
        <fullName evidence="7">Protein kinase domain-containing protein</fullName>
    </recommendedName>
</protein>
<feature type="compositionally biased region" description="Polar residues" evidence="6">
    <location>
        <begin position="370"/>
        <end position="383"/>
    </location>
</feature>
<feature type="compositionally biased region" description="Low complexity" evidence="6">
    <location>
        <begin position="442"/>
        <end position="455"/>
    </location>
</feature>
<proteinExistence type="predicted"/>
<gene>
    <name evidence="8" type="ORF">DICPUDRAFT_33056</name>
</gene>
<keyword evidence="1" id="KW-0808">Transferase</keyword>
<dbReference type="InterPro" id="IPR011989">
    <property type="entry name" value="ARM-like"/>
</dbReference>
<evidence type="ECO:0000256" key="1">
    <source>
        <dbReference type="ARBA" id="ARBA00022679"/>
    </source>
</evidence>
<dbReference type="CDD" id="cd06627">
    <property type="entry name" value="STKc_Cdc7_like"/>
    <property type="match status" value="1"/>
</dbReference>
<dbReference type="InterPro" id="IPR050538">
    <property type="entry name" value="MAP_kinase_kinase_kinase"/>
</dbReference>
<evidence type="ECO:0000259" key="7">
    <source>
        <dbReference type="PROSITE" id="PS50011"/>
    </source>
</evidence>
<dbReference type="RefSeq" id="XP_003287811.1">
    <property type="nucleotide sequence ID" value="XM_003287763.1"/>
</dbReference>
<feature type="binding site" evidence="5">
    <location>
        <position position="64"/>
    </location>
    <ligand>
        <name>ATP</name>
        <dbReference type="ChEBI" id="CHEBI:30616"/>
    </ligand>
</feature>
<feature type="compositionally biased region" description="Low complexity" evidence="6">
    <location>
        <begin position="501"/>
        <end position="535"/>
    </location>
</feature>
<dbReference type="SMART" id="SM00220">
    <property type="entry name" value="S_TKc"/>
    <property type="match status" value="1"/>
</dbReference>
<keyword evidence="9" id="KW-1185">Reference proteome</keyword>
<evidence type="ECO:0000256" key="6">
    <source>
        <dbReference type="SAM" id="MobiDB-lite"/>
    </source>
</evidence>
<feature type="domain" description="Protein kinase" evidence="7">
    <location>
        <begin position="28"/>
        <end position="285"/>
    </location>
</feature>
<name>F0ZK66_DICPU</name>
<keyword evidence="3" id="KW-0418">Kinase</keyword>
<evidence type="ECO:0000256" key="4">
    <source>
        <dbReference type="ARBA" id="ARBA00022840"/>
    </source>
</evidence>
<feature type="region of interest" description="Disordered" evidence="6">
    <location>
        <begin position="318"/>
        <end position="401"/>
    </location>
</feature>